<dbReference type="Gene3D" id="1.25.40.10">
    <property type="entry name" value="Tetratricopeptide repeat domain"/>
    <property type="match status" value="2"/>
</dbReference>
<keyword evidence="4" id="KW-0328">Glycosyltransferase</keyword>
<dbReference type="RefSeq" id="WP_161947392.1">
    <property type="nucleotide sequence ID" value="NZ_FUWR01000001.1"/>
</dbReference>
<dbReference type="Gene3D" id="3.40.50.2000">
    <property type="entry name" value="Glycogen Phosphorylase B"/>
    <property type="match status" value="1"/>
</dbReference>
<evidence type="ECO:0000256" key="6">
    <source>
        <dbReference type="ARBA" id="ARBA00022737"/>
    </source>
</evidence>
<dbReference type="InterPro" id="IPR011990">
    <property type="entry name" value="TPR-like_helical_dom_sf"/>
</dbReference>
<dbReference type="GO" id="GO:0097363">
    <property type="term" value="F:protein O-acetylglucosaminyltransferase activity"/>
    <property type="evidence" value="ECO:0007669"/>
    <property type="project" value="UniProtKB-EC"/>
</dbReference>
<dbReference type="PANTHER" id="PTHR44835:SF1">
    <property type="entry name" value="PROTEIN O-GLCNAC TRANSFERASE"/>
    <property type="match status" value="1"/>
</dbReference>
<organism evidence="10 11">
    <name type="scientific">Trichlorobacter thiogenes</name>
    <dbReference type="NCBI Taxonomy" id="115783"/>
    <lineage>
        <taxon>Bacteria</taxon>
        <taxon>Pseudomonadati</taxon>
        <taxon>Thermodesulfobacteriota</taxon>
        <taxon>Desulfuromonadia</taxon>
        <taxon>Geobacterales</taxon>
        <taxon>Geobacteraceae</taxon>
        <taxon>Trichlorobacter</taxon>
    </lineage>
</organism>
<keyword evidence="6" id="KW-0677">Repeat</keyword>
<dbReference type="PROSITE" id="PS50005">
    <property type="entry name" value="TPR"/>
    <property type="match status" value="2"/>
</dbReference>
<accession>A0A1T4JWD0</accession>
<comment type="pathway">
    <text evidence="1">Protein modification; protein glycosylation.</text>
</comment>
<comment type="similarity">
    <text evidence="2">Belongs to the glycosyltransferase 41 family. O-GlcNAc transferase subfamily.</text>
</comment>
<keyword evidence="11" id="KW-1185">Reference proteome</keyword>
<dbReference type="Proteomes" id="UP000190102">
    <property type="component" value="Unassembled WGS sequence"/>
</dbReference>
<evidence type="ECO:0000256" key="8">
    <source>
        <dbReference type="PROSITE-ProRule" id="PRU00339"/>
    </source>
</evidence>
<keyword evidence="7 8" id="KW-0802">TPR repeat</keyword>
<dbReference type="EMBL" id="FUWR01000001">
    <property type="protein sequence ID" value="SJZ34458.1"/>
    <property type="molecule type" value="Genomic_DNA"/>
</dbReference>
<name>A0A1T4JWD0_9BACT</name>
<evidence type="ECO:0000256" key="2">
    <source>
        <dbReference type="ARBA" id="ARBA00005386"/>
    </source>
</evidence>
<evidence type="ECO:0000256" key="3">
    <source>
        <dbReference type="ARBA" id="ARBA00011970"/>
    </source>
</evidence>
<evidence type="ECO:0000256" key="7">
    <source>
        <dbReference type="ARBA" id="ARBA00022803"/>
    </source>
</evidence>
<protein>
    <recommendedName>
        <fullName evidence="3">protein O-GlcNAc transferase</fullName>
        <ecNumber evidence="3">2.4.1.255</ecNumber>
    </recommendedName>
</protein>
<evidence type="ECO:0000256" key="4">
    <source>
        <dbReference type="ARBA" id="ARBA00022676"/>
    </source>
</evidence>
<evidence type="ECO:0000313" key="10">
    <source>
        <dbReference type="EMBL" id="SJZ34458.1"/>
    </source>
</evidence>
<feature type="domain" description="O-GlcNAc transferase C-terminal" evidence="9">
    <location>
        <begin position="415"/>
        <end position="583"/>
    </location>
</feature>
<proteinExistence type="inferred from homology"/>
<evidence type="ECO:0000313" key="11">
    <source>
        <dbReference type="Proteomes" id="UP000190102"/>
    </source>
</evidence>
<dbReference type="Pfam" id="PF13844">
    <property type="entry name" value="Glyco_transf_41"/>
    <property type="match status" value="2"/>
</dbReference>
<reference evidence="11" key="1">
    <citation type="submission" date="2017-02" db="EMBL/GenBank/DDBJ databases">
        <authorList>
            <person name="Varghese N."/>
            <person name="Submissions S."/>
        </authorList>
    </citation>
    <scope>NUCLEOTIDE SEQUENCE [LARGE SCALE GENOMIC DNA]</scope>
    <source>
        <strain evidence="11">ATCC BAA-34</strain>
    </source>
</reference>
<feature type="repeat" description="TPR" evidence="8">
    <location>
        <begin position="43"/>
        <end position="76"/>
    </location>
</feature>
<dbReference type="PANTHER" id="PTHR44835">
    <property type="entry name" value="UDP-N-ACETYLGLUCOSAMINE--PEPTIDE N-ACETYLGLUCOSAMINYLTRANSFERASE SPINDLY-RELATED"/>
    <property type="match status" value="1"/>
</dbReference>
<dbReference type="Gene3D" id="3.40.50.11380">
    <property type="match status" value="1"/>
</dbReference>
<dbReference type="STRING" id="115783.SAMN02745119_00119"/>
<evidence type="ECO:0000256" key="1">
    <source>
        <dbReference type="ARBA" id="ARBA00004922"/>
    </source>
</evidence>
<gene>
    <name evidence="10" type="ORF">SAMN02745119_00119</name>
</gene>
<dbReference type="InterPro" id="IPR029489">
    <property type="entry name" value="OGT/SEC/SPY_C"/>
</dbReference>
<dbReference type="Pfam" id="PF13432">
    <property type="entry name" value="TPR_16"/>
    <property type="match status" value="1"/>
</dbReference>
<dbReference type="AlphaFoldDB" id="A0A1T4JWD0"/>
<evidence type="ECO:0000256" key="5">
    <source>
        <dbReference type="ARBA" id="ARBA00022679"/>
    </source>
</evidence>
<keyword evidence="5 10" id="KW-0808">Transferase</keyword>
<dbReference type="SUPFAM" id="SSF48452">
    <property type="entry name" value="TPR-like"/>
    <property type="match status" value="1"/>
</dbReference>
<sequence length="614" mass="68958">MAANVNPFFASRISQALERASTGALDEALAILKDCLEQAPDNADLRYEYGNLLFDAGRIEEAANCFRQQLALNPVDASALLMLGRALHRLKKPKEALHFFRQAQRLAPGLPVVHLMAGITALESHFWDEAKAAFNRVLAIEPANLSARLCLCMSRLEMFSGTAELENGRKAYEAALRELTQSVILDTQENIDRAFEAVGIMSTFFLPYQGRDDRELQELYGSWLCRIMAAKFPQYQKLYAQPPALGEKLRIGLVSGHLFNHSVWKIVARGWCKYLDHSKFMLFSYHTGDISDAATDDVRLFSDVLIKESSVGAMAEIISRHKPHLLIYPGLSMEPQSSRLAALRLAPVQCVSWGHPVTSGLPTMDYYISSDLMEPSDGEQHYTEKLVRLPNLSVCYEPLPLPGPLPPTKLPGINEGDITFLCCQNLMKYLPQYDDIFPAIACQVPTAKFIFLKFSQTHLDCFQGRLKEAFLRYGLEAEKHLVFYPLVNSLTYAVLNAEVTIYLDSIGWSGGNTTFESLPFDKPIVTLPGDFMRGRHTAAILTMMEVHETIASDKDDYVRIAVRLANDLEWRRMISQKIAANKCKVYGDQTPVRALERFMAQAVRAATANHFMRS</sequence>
<feature type="repeat" description="TPR" evidence="8">
    <location>
        <begin position="77"/>
        <end position="110"/>
    </location>
</feature>
<dbReference type="InterPro" id="IPR019734">
    <property type="entry name" value="TPR_rpt"/>
</dbReference>
<feature type="domain" description="O-GlcNAc transferase C-terminal" evidence="9">
    <location>
        <begin position="243"/>
        <end position="391"/>
    </location>
</feature>
<dbReference type="EC" id="2.4.1.255" evidence="3"/>
<dbReference type="SMART" id="SM00028">
    <property type="entry name" value="TPR"/>
    <property type="match status" value="4"/>
</dbReference>
<dbReference type="InterPro" id="IPR051939">
    <property type="entry name" value="Glycosyltr_41/O-GlcNAc_trsf"/>
</dbReference>
<evidence type="ECO:0000259" key="9">
    <source>
        <dbReference type="Pfam" id="PF13844"/>
    </source>
</evidence>